<evidence type="ECO:0000259" key="1">
    <source>
        <dbReference type="Pfam" id="PF01878"/>
    </source>
</evidence>
<comment type="caution">
    <text evidence="3">The sequence shown here is derived from an EMBL/GenBank/DDBJ whole genome shotgun (WGS) entry which is preliminary data.</text>
</comment>
<dbReference type="Proteomes" id="UP000704529">
    <property type="component" value="Unassembled WGS sequence"/>
</dbReference>
<gene>
    <name evidence="2" type="ORF">GGQ89_002421</name>
    <name evidence="3" type="ORF">JYA60_20015</name>
</gene>
<evidence type="ECO:0000313" key="4">
    <source>
        <dbReference type="Proteomes" id="UP000584663"/>
    </source>
</evidence>
<dbReference type="SUPFAM" id="SSF88697">
    <property type="entry name" value="PUA domain-like"/>
    <property type="match status" value="1"/>
</dbReference>
<evidence type="ECO:0000313" key="2">
    <source>
        <dbReference type="EMBL" id="MBB4610191.1"/>
    </source>
</evidence>
<keyword evidence="4" id="KW-1185">Reference proteome</keyword>
<dbReference type="RefSeq" id="WP_184105958.1">
    <property type="nucleotide sequence ID" value="NZ_JACHNX010000009.1"/>
</dbReference>
<dbReference type="Pfam" id="PF01878">
    <property type="entry name" value="EVE"/>
    <property type="match status" value="1"/>
</dbReference>
<dbReference type="CDD" id="cd21133">
    <property type="entry name" value="EVE"/>
    <property type="match status" value="1"/>
</dbReference>
<dbReference type="InterPro" id="IPR002740">
    <property type="entry name" value="EVE_domain"/>
</dbReference>
<organism evidence="3 5">
    <name type="scientific">Sphingomonas yabuuchiae</name>
    <dbReference type="NCBI Taxonomy" id="172044"/>
    <lineage>
        <taxon>Bacteria</taxon>
        <taxon>Pseudomonadati</taxon>
        <taxon>Pseudomonadota</taxon>
        <taxon>Alphaproteobacteria</taxon>
        <taxon>Sphingomonadales</taxon>
        <taxon>Sphingomonadaceae</taxon>
        <taxon>Sphingomonas</taxon>
    </lineage>
</organism>
<dbReference type="InterPro" id="IPR052181">
    <property type="entry name" value="5hmC_binding"/>
</dbReference>
<dbReference type="AlphaFoldDB" id="A0AA41DGI5"/>
<reference evidence="2 4" key="1">
    <citation type="submission" date="2020-08" db="EMBL/GenBank/DDBJ databases">
        <title>Genomic Encyclopedia of Type Strains, Phase IV (KMG-IV): sequencing the most valuable type-strain genomes for metagenomic binning, comparative biology and taxonomic classification.</title>
        <authorList>
            <person name="Goeker M."/>
        </authorList>
    </citation>
    <scope>NUCLEOTIDE SEQUENCE [LARGE SCALE GENOMIC DNA]</scope>
    <source>
        <strain evidence="2 4">DSM 14562</strain>
    </source>
</reference>
<feature type="domain" description="EVE" evidence="1">
    <location>
        <begin position="2"/>
        <end position="129"/>
    </location>
</feature>
<evidence type="ECO:0000313" key="5">
    <source>
        <dbReference type="Proteomes" id="UP000704529"/>
    </source>
</evidence>
<dbReference type="EMBL" id="JACHNX010000009">
    <property type="protein sequence ID" value="MBB4610191.1"/>
    <property type="molecule type" value="Genomic_DNA"/>
</dbReference>
<dbReference type="PANTHER" id="PTHR14087">
    <property type="entry name" value="THYMOCYTE NUCLEAR PROTEIN 1"/>
    <property type="match status" value="1"/>
</dbReference>
<evidence type="ECO:0000313" key="3">
    <source>
        <dbReference type="EMBL" id="MBN3560515.1"/>
    </source>
</evidence>
<protein>
    <submittedName>
        <fullName evidence="3">EVE domain-containing protein</fullName>
    </submittedName>
    <submittedName>
        <fullName evidence="2">RNA-binding protein with PUA-like domain</fullName>
    </submittedName>
</protein>
<dbReference type="Proteomes" id="UP000584663">
    <property type="component" value="Unassembled WGS sequence"/>
</dbReference>
<accession>A0AA41DGI5</accession>
<proteinExistence type="predicted"/>
<reference evidence="3" key="2">
    <citation type="submission" date="2021-01" db="EMBL/GenBank/DDBJ databases">
        <title>Genome Sequencing of Type Strains.</title>
        <authorList>
            <person name="Lemaire J.F."/>
            <person name="Inderbitzin P."/>
            <person name="Collins S.B."/>
            <person name="Wespe N."/>
            <person name="Knight-Connoni V."/>
        </authorList>
    </citation>
    <scope>NUCLEOTIDE SEQUENCE</scope>
    <source>
        <strain evidence="3">DSM 14562</strain>
    </source>
</reference>
<sequence>MAYWLLKSEPESYGWDDLVRDGRTEWDGVRNAAAAGHLRAMRTGDSALLYHSGKDKAAVGIATISRAARADGDDGRWVSVEIAPDRPLPRPVTLAAMKAEARLAALPMLRQSRLSVSPVGEAEWAVLMGMANA</sequence>
<dbReference type="Gene3D" id="3.10.590.10">
    <property type="entry name" value="ph1033 like domains"/>
    <property type="match status" value="1"/>
</dbReference>
<name>A0AA41DGI5_9SPHN</name>
<dbReference type="InterPro" id="IPR047197">
    <property type="entry name" value="THYN1-like_EVE"/>
</dbReference>
<dbReference type="InterPro" id="IPR015947">
    <property type="entry name" value="PUA-like_sf"/>
</dbReference>
<dbReference type="EMBL" id="JAFHKU010000135">
    <property type="protein sequence ID" value="MBN3560515.1"/>
    <property type="molecule type" value="Genomic_DNA"/>
</dbReference>
<dbReference type="PANTHER" id="PTHR14087:SF7">
    <property type="entry name" value="THYMOCYTE NUCLEAR PROTEIN 1"/>
    <property type="match status" value="1"/>
</dbReference>